<dbReference type="InterPro" id="IPR036249">
    <property type="entry name" value="Thioredoxin-like_sf"/>
</dbReference>
<comment type="catalytic activity">
    <reaction evidence="3">
        <text>a hydroperoxide + 2 glutathione = an alcohol + glutathione disulfide + H2O</text>
        <dbReference type="Rhea" id="RHEA:62632"/>
        <dbReference type="ChEBI" id="CHEBI:15377"/>
        <dbReference type="ChEBI" id="CHEBI:30879"/>
        <dbReference type="ChEBI" id="CHEBI:35924"/>
        <dbReference type="ChEBI" id="CHEBI:57925"/>
        <dbReference type="ChEBI" id="CHEBI:58297"/>
        <dbReference type="EC" id="1.11.1.27"/>
    </reaction>
</comment>
<dbReference type="SUPFAM" id="SSF52833">
    <property type="entry name" value="Thioredoxin-like"/>
    <property type="match status" value="1"/>
</dbReference>
<comment type="caution">
    <text evidence="5">The sequence shown here is derived from an EMBL/GenBank/DDBJ whole genome shotgun (WGS) entry which is preliminary data.</text>
</comment>
<evidence type="ECO:0000256" key="1">
    <source>
        <dbReference type="ARBA" id="ARBA00022559"/>
    </source>
</evidence>
<evidence type="ECO:0000313" key="6">
    <source>
        <dbReference type="Proteomes" id="UP001597373"/>
    </source>
</evidence>
<organism evidence="5 6">
    <name type="scientific">Chelativorans composti</name>
    <dbReference type="NCBI Taxonomy" id="768533"/>
    <lineage>
        <taxon>Bacteria</taxon>
        <taxon>Pseudomonadati</taxon>
        <taxon>Pseudomonadota</taxon>
        <taxon>Alphaproteobacteria</taxon>
        <taxon>Hyphomicrobiales</taxon>
        <taxon>Phyllobacteriaceae</taxon>
        <taxon>Chelativorans</taxon>
    </lineage>
</organism>
<dbReference type="Pfam" id="PF08534">
    <property type="entry name" value="Redoxin"/>
    <property type="match status" value="1"/>
</dbReference>
<dbReference type="PANTHER" id="PTHR10430:SF16">
    <property type="entry name" value="PEROXIREDOXIN-5, MITOCHONDRIAL"/>
    <property type="match status" value="1"/>
</dbReference>
<accession>A0ABW5DDK3</accession>
<dbReference type="RefSeq" id="WP_345097935.1">
    <property type="nucleotide sequence ID" value="NZ_BAABGS010000010.1"/>
</dbReference>
<comment type="function">
    <text evidence="3">Thiol-specific peroxidase that catalyzes the reduction of hydrogen peroxide and organic hydroperoxides to water and alcohols, respectively. Plays a role in cell protection against oxidative stress by detoxifying peroxides.</text>
</comment>
<evidence type="ECO:0000259" key="4">
    <source>
        <dbReference type="PROSITE" id="PS51352"/>
    </source>
</evidence>
<evidence type="ECO:0000256" key="3">
    <source>
        <dbReference type="RuleBase" id="RU366011"/>
    </source>
</evidence>
<dbReference type="InterPro" id="IPR037944">
    <property type="entry name" value="PRX5-like"/>
</dbReference>
<name>A0ABW5DDK3_9HYPH</name>
<keyword evidence="3" id="KW-0676">Redox-active center</keyword>
<dbReference type="EC" id="1.11.1.27" evidence="3"/>
<dbReference type="Proteomes" id="UP001597373">
    <property type="component" value="Unassembled WGS sequence"/>
</dbReference>
<keyword evidence="1 3" id="KW-0575">Peroxidase</keyword>
<proteinExistence type="inferred from homology"/>
<dbReference type="InterPro" id="IPR013740">
    <property type="entry name" value="Redoxin"/>
</dbReference>
<comment type="similarity">
    <text evidence="3">Belongs to the peroxiredoxin family. Prx5 subfamily.</text>
</comment>
<sequence>MTIAIGDRIPDVTIKKVTAEGAEEISTASYFAGRRVVLFGVPGAFTPTCTNSHLPGFVENYDAFVARGIDSIAVMAVNDAFVMGAWAKFTGAQDKLDFLADGNADFARALGLEIDLSKGGLGTRVKRFSMLVEDGVVRQLNIEEIPSNAEASGAARLLQQLG</sequence>
<reference evidence="6" key="1">
    <citation type="journal article" date="2019" name="Int. J. Syst. Evol. Microbiol.">
        <title>The Global Catalogue of Microorganisms (GCM) 10K type strain sequencing project: providing services to taxonomists for standard genome sequencing and annotation.</title>
        <authorList>
            <consortium name="The Broad Institute Genomics Platform"/>
            <consortium name="The Broad Institute Genome Sequencing Center for Infectious Disease"/>
            <person name="Wu L."/>
            <person name="Ma J."/>
        </authorList>
    </citation>
    <scope>NUCLEOTIDE SEQUENCE [LARGE SCALE GENOMIC DNA]</scope>
    <source>
        <strain evidence="6">KCTC 23707</strain>
    </source>
</reference>
<keyword evidence="2 3" id="KW-0560">Oxidoreductase</keyword>
<dbReference type="Gene3D" id="3.40.30.10">
    <property type="entry name" value="Glutaredoxin"/>
    <property type="match status" value="1"/>
</dbReference>
<dbReference type="PANTHER" id="PTHR10430">
    <property type="entry name" value="PEROXIREDOXIN"/>
    <property type="match status" value="1"/>
</dbReference>
<dbReference type="CDD" id="cd03013">
    <property type="entry name" value="PRX5_like"/>
    <property type="match status" value="1"/>
</dbReference>
<keyword evidence="3" id="KW-0049">Antioxidant</keyword>
<feature type="domain" description="Thioredoxin" evidence="4">
    <location>
        <begin position="3"/>
        <end position="162"/>
    </location>
</feature>
<protein>
    <recommendedName>
        <fullName evidence="3">Glutathione-dependent peroxiredoxin</fullName>
        <ecNumber evidence="3">1.11.1.27</ecNumber>
    </recommendedName>
</protein>
<gene>
    <name evidence="5" type="ORF">ACFSMZ_05295</name>
</gene>
<dbReference type="InterPro" id="IPR013766">
    <property type="entry name" value="Thioredoxin_domain"/>
</dbReference>
<dbReference type="EMBL" id="JBHUIR010000019">
    <property type="protein sequence ID" value="MFD2259177.1"/>
    <property type="molecule type" value="Genomic_DNA"/>
</dbReference>
<dbReference type="PROSITE" id="PS51352">
    <property type="entry name" value="THIOREDOXIN_2"/>
    <property type="match status" value="1"/>
</dbReference>
<evidence type="ECO:0000256" key="2">
    <source>
        <dbReference type="ARBA" id="ARBA00023002"/>
    </source>
</evidence>
<keyword evidence="6" id="KW-1185">Reference proteome</keyword>
<evidence type="ECO:0000313" key="5">
    <source>
        <dbReference type="EMBL" id="MFD2259177.1"/>
    </source>
</evidence>